<name>A0A4R5UXK2_9RHOB</name>
<accession>A0A4R5UXK2</accession>
<protein>
    <submittedName>
        <fullName evidence="1">Host attachment protein</fullName>
    </submittedName>
</protein>
<dbReference type="OrthoDB" id="9812459at2"/>
<dbReference type="Proteomes" id="UP000295301">
    <property type="component" value="Unassembled WGS sequence"/>
</dbReference>
<dbReference type="Pfam" id="PF18856">
    <property type="entry name" value="baeRF_family12"/>
    <property type="match status" value="1"/>
</dbReference>
<proteinExistence type="predicted"/>
<reference evidence="1 2" key="1">
    <citation type="submission" date="2019-03" db="EMBL/GenBank/DDBJ databases">
        <title>Ruegeria lutea sp. nov., a novel strain, isolated from marine sediment, the Masan Bay, South Korea.</title>
        <authorList>
            <person name="Kim J."/>
            <person name="Kim D.-Y."/>
            <person name="Lee S.-S."/>
        </authorList>
    </citation>
    <scope>NUCLEOTIDE SEQUENCE [LARGE SCALE GENOMIC DNA]</scope>
    <source>
        <strain evidence="1 2">318-1</strain>
    </source>
</reference>
<evidence type="ECO:0000313" key="2">
    <source>
        <dbReference type="Proteomes" id="UP000295301"/>
    </source>
</evidence>
<dbReference type="RefSeq" id="WP_133360898.1">
    <property type="nucleotide sequence ID" value="NZ_SMUV01000071.1"/>
</dbReference>
<gene>
    <name evidence="1" type="ORF">E1832_16660</name>
</gene>
<dbReference type="AlphaFoldDB" id="A0A4R5UXK2"/>
<sequence length="148" mass="16440">MTELTNGTWIVVADSEKALLMRNLTDHADPNFEVIAREEQPEVSDNADRPGRLVNSGAGQISAMEQSDWHVLARDKFAKELAAILYSHAHKGAYEQLVIAADPKLLGKLRDELHPEVQSKVVAEIPKNLANHTIRDLERLIKADLDAV</sequence>
<organism evidence="1 2">
    <name type="scientific">Antarcticimicrobium luteum</name>
    <dbReference type="NCBI Taxonomy" id="2547397"/>
    <lineage>
        <taxon>Bacteria</taxon>
        <taxon>Pseudomonadati</taxon>
        <taxon>Pseudomonadota</taxon>
        <taxon>Alphaproteobacteria</taxon>
        <taxon>Rhodobacterales</taxon>
        <taxon>Paracoccaceae</taxon>
        <taxon>Antarcticimicrobium</taxon>
    </lineage>
</organism>
<dbReference type="InterPro" id="IPR041374">
    <property type="entry name" value="BaeRF_family12"/>
</dbReference>
<comment type="caution">
    <text evidence="1">The sequence shown here is derived from an EMBL/GenBank/DDBJ whole genome shotgun (WGS) entry which is preliminary data.</text>
</comment>
<keyword evidence="2" id="KW-1185">Reference proteome</keyword>
<dbReference type="EMBL" id="SMUV01000071">
    <property type="protein sequence ID" value="TDK43901.1"/>
    <property type="molecule type" value="Genomic_DNA"/>
</dbReference>
<evidence type="ECO:0000313" key="1">
    <source>
        <dbReference type="EMBL" id="TDK43901.1"/>
    </source>
</evidence>